<protein>
    <submittedName>
        <fullName evidence="4">TetR family transcriptional regulator</fullName>
    </submittedName>
</protein>
<keyword evidence="5" id="KW-1185">Reference proteome</keyword>
<evidence type="ECO:0000313" key="5">
    <source>
        <dbReference type="Proteomes" id="UP000321764"/>
    </source>
</evidence>
<dbReference type="Gene3D" id="1.10.10.60">
    <property type="entry name" value="Homeodomain-like"/>
    <property type="match status" value="1"/>
</dbReference>
<keyword evidence="1 2" id="KW-0238">DNA-binding</keyword>
<organism evidence="4 5">
    <name type="scientific">Reinekea thalattae</name>
    <dbReference type="NCBI Taxonomy" id="2593301"/>
    <lineage>
        <taxon>Bacteria</taxon>
        <taxon>Pseudomonadati</taxon>
        <taxon>Pseudomonadota</taxon>
        <taxon>Gammaproteobacteria</taxon>
        <taxon>Oceanospirillales</taxon>
        <taxon>Saccharospirillaceae</taxon>
        <taxon>Reinekea</taxon>
    </lineage>
</organism>
<evidence type="ECO:0000313" key="4">
    <source>
        <dbReference type="EMBL" id="TXR54429.1"/>
    </source>
</evidence>
<feature type="DNA-binding region" description="H-T-H motif" evidence="2">
    <location>
        <begin position="42"/>
        <end position="61"/>
    </location>
</feature>
<dbReference type="GO" id="GO:0000976">
    <property type="term" value="F:transcription cis-regulatory region binding"/>
    <property type="evidence" value="ECO:0007669"/>
    <property type="project" value="TreeGrafter"/>
</dbReference>
<dbReference type="InterPro" id="IPR001647">
    <property type="entry name" value="HTH_TetR"/>
</dbReference>
<name>A0A5C8ZAX5_9GAMM</name>
<feature type="domain" description="HTH tetR-type" evidence="3">
    <location>
        <begin position="19"/>
        <end position="79"/>
    </location>
</feature>
<dbReference type="SUPFAM" id="SSF48498">
    <property type="entry name" value="Tetracyclin repressor-like, C-terminal domain"/>
    <property type="match status" value="1"/>
</dbReference>
<dbReference type="Gene3D" id="1.10.357.10">
    <property type="entry name" value="Tetracycline Repressor, domain 2"/>
    <property type="match status" value="1"/>
</dbReference>
<dbReference type="RefSeq" id="WP_147713827.1">
    <property type="nucleotide sequence ID" value="NZ_VKAD01000001.1"/>
</dbReference>
<dbReference type="Proteomes" id="UP000321764">
    <property type="component" value="Unassembled WGS sequence"/>
</dbReference>
<dbReference type="Pfam" id="PF00440">
    <property type="entry name" value="TetR_N"/>
    <property type="match status" value="1"/>
</dbReference>
<dbReference type="PANTHER" id="PTHR30055">
    <property type="entry name" value="HTH-TYPE TRANSCRIPTIONAL REGULATOR RUTR"/>
    <property type="match status" value="1"/>
</dbReference>
<sequence>MKQEKSAVPVRRKLADIRKGNSEQILTVAEKVFAERGYRGTTIAAIAEEAELPKANVLYYFKSKEALYRTVLSQQLTIWMRHMDAMTVEQHPRDALVSYIKNKIQQSQEHPHASKIFAAEILHGAEFLRQQLETDLKDQFERTCEVFRGWIAKKWMDPISPEHLIFMLWTSTQGYADHALQSCIMLEKNRLGDEDYDAGIELITRLVLKGCGIRLDE</sequence>
<dbReference type="InterPro" id="IPR036271">
    <property type="entry name" value="Tet_transcr_reg_TetR-rel_C_sf"/>
</dbReference>
<evidence type="ECO:0000256" key="2">
    <source>
        <dbReference type="PROSITE-ProRule" id="PRU00335"/>
    </source>
</evidence>
<dbReference type="GO" id="GO:0003700">
    <property type="term" value="F:DNA-binding transcription factor activity"/>
    <property type="evidence" value="ECO:0007669"/>
    <property type="project" value="TreeGrafter"/>
</dbReference>
<dbReference type="InterPro" id="IPR050109">
    <property type="entry name" value="HTH-type_TetR-like_transc_reg"/>
</dbReference>
<evidence type="ECO:0000259" key="3">
    <source>
        <dbReference type="PROSITE" id="PS50977"/>
    </source>
</evidence>
<dbReference type="InterPro" id="IPR009057">
    <property type="entry name" value="Homeodomain-like_sf"/>
</dbReference>
<dbReference type="GO" id="GO:0045892">
    <property type="term" value="P:negative regulation of DNA-templated transcription"/>
    <property type="evidence" value="ECO:0007669"/>
    <property type="project" value="InterPro"/>
</dbReference>
<dbReference type="InterPro" id="IPR013573">
    <property type="entry name" value="Tscrpt_reg_YcdC_C"/>
</dbReference>
<gene>
    <name evidence="4" type="ORF">FME95_07810</name>
</gene>
<dbReference type="EMBL" id="VKAD01000001">
    <property type="protein sequence ID" value="TXR54429.1"/>
    <property type="molecule type" value="Genomic_DNA"/>
</dbReference>
<comment type="caution">
    <text evidence="4">The sequence shown here is derived from an EMBL/GenBank/DDBJ whole genome shotgun (WGS) entry which is preliminary data.</text>
</comment>
<reference evidence="4 5" key="1">
    <citation type="submission" date="2019-07" db="EMBL/GenBank/DDBJ databases">
        <title>Reinekea sp. strain SSH23 genome sequencing and assembly.</title>
        <authorList>
            <person name="Kim I."/>
        </authorList>
    </citation>
    <scope>NUCLEOTIDE SEQUENCE [LARGE SCALE GENOMIC DNA]</scope>
    <source>
        <strain evidence="4 5">SSH23</strain>
    </source>
</reference>
<dbReference type="PROSITE" id="PS50977">
    <property type="entry name" value="HTH_TETR_2"/>
    <property type="match status" value="1"/>
</dbReference>
<proteinExistence type="predicted"/>
<dbReference type="Pfam" id="PF08362">
    <property type="entry name" value="TetR_C_3"/>
    <property type="match status" value="1"/>
</dbReference>
<dbReference type="SUPFAM" id="SSF46689">
    <property type="entry name" value="Homeodomain-like"/>
    <property type="match status" value="1"/>
</dbReference>
<evidence type="ECO:0000256" key="1">
    <source>
        <dbReference type="ARBA" id="ARBA00023125"/>
    </source>
</evidence>
<dbReference type="OrthoDB" id="6860332at2"/>
<accession>A0A5C8ZAX5</accession>
<dbReference type="PRINTS" id="PR00455">
    <property type="entry name" value="HTHTETR"/>
</dbReference>
<dbReference type="PANTHER" id="PTHR30055:SF196">
    <property type="entry name" value="HTH-TYPE TRANSCRIPTIONAL REGULATOR RUTR"/>
    <property type="match status" value="1"/>
</dbReference>
<dbReference type="AlphaFoldDB" id="A0A5C8ZAX5"/>